<sequence length="130" mass="15206">MEEIKTLLDKYPFITFLVYGGNEYIGIIQNCDEQITTIYDFGSLRAAEQKKRFLELGEQWWWESNRIIPINVFLKSDWSEFKFCVKTMNSKDVDIKVGPQINLKEMASKRSKRRSITLIRKVSGTNGSNQ</sequence>
<evidence type="ECO:0000313" key="1">
    <source>
        <dbReference type="EMBL" id="CAB4221418.1"/>
    </source>
</evidence>
<reference evidence="1" key="1">
    <citation type="submission" date="2020-05" db="EMBL/GenBank/DDBJ databases">
        <authorList>
            <person name="Chiriac C."/>
            <person name="Salcher M."/>
            <person name="Ghai R."/>
            <person name="Kavagutti S V."/>
        </authorList>
    </citation>
    <scope>NUCLEOTIDE SEQUENCE</scope>
</reference>
<name>A0A6J5T138_9CAUD</name>
<protein>
    <submittedName>
        <fullName evidence="1">Uncharacterized protein</fullName>
    </submittedName>
</protein>
<organism evidence="1">
    <name type="scientific">uncultured Caudovirales phage</name>
    <dbReference type="NCBI Taxonomy" id="2100421"/>
    <lineage>
        <taxon>Viruses</taxon>
        <taxon>Duplodnaviria</taxon>
        <taxon>Heunggongvirae</taxon>
        <taxon>Uroviricota</taxon>
        <taxon>Caudoviricetes</taxon>
        <taxon>Peduoviridae</taxon>
        <taxon>Maltschvirus</taxon>
        <taxon>Maltschvirus maltsch</taxon>
    </lineage>
</organism>
<proteinExistence type="predicted"/>
<accession>A0A6J5T138</accession>
<dbReference type="EMBL" id="LR797503">
    <property type="protein sequence ID" value="CAB4221418.1"/>
    <property type="molecule type" value="Genomic_DNA"/>
</dbReference>
<gene>
    <name evidence="1" type="ORF">UFOVP1636_295</name>
</gene>